<dbReference type="NCBIfam" id="TIGR02595">
    <property type="entry name" value="PEP_CTERM"/>
    <property type="match status" value="1"/>
</dbReference>
<keyword evidence="1" id="KW-0732">Signal</keyword>
<organism evidence="2 3">
    <name type="scientific">Luteolibacter algae</name>
    <dbReference type="NCBI Taxonomy" id="454151"/>
    <lineage>
        <taxon>Bacteria</taxon>
        <taxon>Pseudomonadati</taxon>
        <taxon>Verrucomicrobiota</taxon>
        <taxon>Verrucomicrobiia</taxon>
        <taxon>Verrucomicrobiales</taxon>
        <taxon>Verrucomicrobiaceae</taxon>
        <taxon>Luteolibacter</taxon>
    </lineage>
</organism>
<name>A0ABW5D5T4_9BACT</name>
<dbReference type="EMBL" id="JBHUIT010000002">
    <property type="protein sequence ID" value="MFD2255314.1"/>
    <property type="molecule type" value="Genomic_DNA"/>
</dbReference>
<sequence>MKRLLITLAATTAFTASSQAALIAFGDFSGDARFANGNSLAFSSANQGWEAKNFTWGSGSSTTQTFSNEQATVGSNYGRGVASAFSPIAGQTGTDNFQLSFDWTAPDSAVGDSLSVTYQILGFKINEGATPDAADKFFNAINGRDYKPGNLGGLATWTNLLDGSSGSNTSATAFGTFTGTAGVLGTAAIDLNLGGVNMEDFDYIAVKFNAGVDGSEVVSGGILDNVAINVPEPSVAVLSALGALGLIRRRRR</sequence>
<dbReference type="Proteomes" id="UP001597375">
    <property type="component" value="Unassembled WGS sequence"/>
</dbReference>
<keyword evidence="3" id="KW-1185">Reference proteome</keyword>
<evidence type="ECO:0000313" key="3">
    <source>
        <dbReference type="Proteomes" id="UP001597375"/>
    </source>
</evidence>
<reference evidence="3" key="1">
    <citation type="journal article" date="2019" name="Int. J. Syst. Evol. Microbiol.">
        <title>The Global Catalogue of Microorganisms (GCM) 10K type strain sequencing project: providing services to taxonomists for standard genome sequencing and annotation.</title>
        <authorList>
            <consortium name="The Broad Institute Genomics Platform"/>
            <consortium name="The Broad Institute Genome Sequencing Center for Infectious Disease"/>
            <person name="Wu L."/>
            <person name="Ma J."/>
        </authorList>
    </citation>
    <scope>NUCLEOTIDE SEQUENCE [LARGE SCALE GENOMIC DNA]</scope>
    <source>
        <strain evidence="3">CGMCC 4.7106</strain>
    </source>
</reference>
<dbReference type="RefSeq" id="WP_386817974.1">
    <property type="nucleotide sequence ID" value="NZ_JBHUIT010000002.1"/>
</dbReference>
<feature type="signal peptide" evidence="1">
    <location>
        <begin position="1"/>
        <end position="20"/>
    </location>
</feature>
<proteinExistence type="predicted"/>
<evidence type="ECO:0000313" key="2">
    <source>
        <dbReference type="EMBL" id="MFD2255314.1"/>
    </source>
</evidence>
<comment type="caution">
    <text evidence="2">The sequence shown here is derived from an EMBL/GenBank/DDBJ whole genome shotgun (WGS) entry which is preliminary data.</text>
</comment>
<accession>A0ABW5D5T4</accession>
<dbReference type="InterPro" id="IPR013424">
    <property type="entry name" value="Ice-binding_C"/>
</dbReference>
<protein>
    <submittedName>
        <fullName evidence="2">PEP-CTERM sorting domain-containing protein</fullName>
    </submittedName>
</protein>
<gene>
    <name evidence="2" type="ORF">ACFSSA_01380</name>
</gene>
<feature type="chain" id="PRO_5045379760" evidence="1">
    <location>
        <begin position="21"/>
        <end position="252"/>
    </location>
</feature>
<evidence type="ECO:0000256" key="1">
    <source>
        <dbReference type="SAM" id="SignalP"/>
    </source>
</evidence>